<name>A0A2T0VPH4_9GAMM</name>
<organism evidence="2 3">
    <name type="scientific">Halomonas ventosae</name>
    <dbReference type="NCBI Taxonomy" id="229007"/>
    <lineage>
        <taxon>Bacteria</taxon>
        <taxon>Pseudomonadati</taxon>
        <taxon>Pseudomonadota</taxon>
        <taxon>Gammaproteobacteria</taxon>
        <taxon>Oceanospirillales</taxon>
        <taxon>Halomonadaceae</taxon>
        <taxon>Halomonas</taxon>
    </lineage>
</organism>
<protein>
    <submittedName>
        <fullName evidence="2">Uncharacterized protein</fullName>
    </submittedName>
</protein>
<dbReference type="EMBL" id="PVTM01000004">
    <property type="protein sequence ID" value="PRY72323.1"/>
    <property type="molecule type" value="Genomic_DNA"/>
</dbReference>
<feature type="transmembrane region" description="Helical" evidence="1">
    <location>
        <begin position="6"/>
        <end position="29"/>
    </location>
</feature>
<keyword evidence="1" id="KW-0812">Transmembrane</keyword>
<proteinExistence type="predicted"/>
<sequence length="231" mass="24871">METVRQIALSFPVVVFSALLALAALYWLLVALRLAPVECFEHDSLKGDHLASTLVALGFAGVPASFALTLLLVLAGAITLGVELAVLRWLPLGLFRIPVGVAVLWGAFALASPLAAGLCHGLHRWFHRHAPQQRRCLLGEKVEVRDEADADGWATAVLVDDPQWQVRLHGKPGNLPQVGERRVLVKYVAGEDAYRSVAEGDYRDARAHLSRLRLRQGPGGQGRNGGAAASS</sequence>
<gene>
    <name evidence="2" type="ORF">BCL64_104142</name>
</gene>
<feature type="transmembrane region" description="Helical" evidence="1">
    <location>
        <begin position="50"/>
        <end position="77"/>
    </location>
</feature>
<dbReference type="AlphaFoldDB" id="A0A2T0VPH4"/>
<evidence type="ECO:0000313" key="2">
    <source>
        <dbReference type="EMBL" id="PRY72323.1"/>
    </source>
</evidence>
<comment type="caution">
    <text evidence="2">The sequence shown here is derived from an EMBL/GenBank/DDBJ whole genome shotgun (WGS) entry which is preliminary data.</text>
</comment>
<evidence type="ECO:0000256" key="1">
    <source>
        <dbReference type="SAM" id="Phobius"/>
    </source>
</evidence>
<feature type="transmembrane region" description="Helical" evidence="1">
    <location>
        <begin position="97"/>
        <end position="119"/>
    </location>
</feature>
<accession>A0A2T0VPH4</accession>
<reference evidence="2 3" key="1">
    <citation type="submission" date="2018-03" db="EMBL/GenBank/DDBJ databases">
        <title>Comparative analysis of microorganisms from saline springs in Andes Mountain Range, Colombia.</title>
        <authorList>
            <person name="Rubin E."/>
        </authorList>
    </citation>
    <scope>NUCLEOTIDE SEQUENCE [LARGE SCALE GENOMIC DNA]</scope>
    <source>
        <strain evidence="2 3">USBA 854</strain>
    </source>
</reference>
<dbReference type="RefSeq" id="WP_106230137.1">
    <property type="nucleotide sequence ID" value="NZ_PVTM01000004.1"/>
</dbReference>
<keyword evidence="3" id="KW-1185">Reference proteome</keyword>
<evidence type="ECO:0000313" key="3">
    <source>
        <dbReference type="Proteomes" id="UP000239896"/>
    </source>
</evidence>
<keyword evidence="1" id="KW-0472">Membrane</keyword>
<keyword evidence="1" id="KW-1133">Transmembrane helix</keyword>
<dbReference type="Proteomes" id="UP000239896">
    <property type="component" value="Unassembled WGS sequence"/>
</dbReference>